<gene>
    <name evidence="2" type="ORF">NAES01612_LOCUS7982</name>
</gene>
<proteinExistence type="predicted"/>
<dbReference type="Gene3D" id="3.10.20.90">
    <property type="entry name" value="Phosphatidylinositol 3-kinase Catalytic Subunit, Chain A, domain 1"/>
    <property type="match status" value="1"/>
</dbReference>
<dbReference type="PROSITE" id="PS50053">
    <property type="entry name" value="UBIQUITIN_2"/>
    <property type="match status" value="1"/>
</dbReference>
<reference evidence="2" key="1">
    <citation type="submission" date="2021-01" db="EMBL/GenBank/DDBJ databases">
        <authorList>
            <person name="Corre E."/>
            <person name="Pelletier E."/>
            <person name="Niang G."/>
            <person name="Scheremetjew M."/>
            <person name="Finn R."/>
            <person name="Kale V."/>
            <person name="Holt S."/>
            <person name="Cochrane G."/>
            <person name="Meng A."/>
            <person name="Brown T."/>
            <person name="Cohen L."/>
        </authorList>
    </citation>
    <scope>NUCLEOTIDE SEQUENCE</scope>
    <source>
        <strain evidence="2">SoJaBio B1-5/56/2</strain>
    </source>
</reference>
<feature type="domain" description="Ubiquitin-like" evidence="1">
    <location>
        <begin position="27"/>
        <end position="88"/>
    </location>
</feature>
<dbReference type="InterPro" id="IPR011993">
    <property type="entry name" value="PH-like_dom_sf"/>
</dbReference>
<dbReference type="CDD" id="cd17039">
    <property type="entry name" value="Ubl_ubiquitin_like"/>
    <property type="match status" value="1"/>
</dbReference>
<evidence type="ECO:0000313" key="2">
    <source>
        <dbReference type="EMBL" id="CAE2298028.1"/>
    </source>
</evidence>
<dbReference type="EMBL" id="HBKR01012006">
    <property type="protein sequence ID" value="CAE2298028.1"/>
    <property type="molecule type" value="Transcribed_RNA"/>
</dbReference>
<dbReference type="Gene3D" id="2.30.29.30">
    <property type="entry name" value="Pleckstrin-homology domain (PH domain)/Phosphotyrosine-binding domain (PTB)"/>
    <property type="match status" value="1"/>
</dbReference>
<accession>A0A7S4KKM2</accession>
<dbReference type="Pfam" id="PF00240">
    <property type="entry name" value="ubiquitin"/>
    <property type="match status" value="1"/>
</dbReference>
<dbReference type="SUPFAM" id="SSF50729">
    <property type="entry name" value="PH domain-like"/>
    <property type="match status" value="1"/>
</dbReference>
<dbReference type="InterPro" id="IPR000626">
    <property type="entry name" value="Ubiquitin-like_dom"/>
</dbReference>
<organism evidence="2">
    <name type="scientific">Paramoeba aestuarina</name>
    <dbReference type="NCBI Taxonomy" id="180227"/>
    <lineage>
        <taxon>Eukaryota</taxon>
        <taxon>Amoebozoa</taxon>
        <taxon>Discosea</taxon>
        <taxon>Flabellinia</taxon>
        <taxon>Dactylopodida</taxon>
        <taxon>Paramoebidae</taxon>
        <taxon>Paramoeba</taxon>
    </lineage>
</organism>
<dbReference type="SUPFAM" id="SSF54236">
    <property type="entry name" value="Ubiquitin-like"/>
    <property type="match status" value="1"/>
</dbReference>
<dbReference type="AlphaFoldDB" id="A0A7S4KKM2"/>
<dbReference type="InterPro" id="IPR029071">
    <property type="entry name" value="Ubiquitin-like_domsf"/>
</dbReference>
<name>A0A7S4KKM2_9EUKA</name>
<sequence length="205" mass="23050">MSLGGSLQEAIDKVVKEENNVPPGEEHPVVVYVGGEGVFGVEMREGQTILDLKKKVKQRARIPVSRQVMMFDDQELYDDRVFTADDLGKMMAKSNMVTVLQHLLLDGILMCDQAQIDEGFYVRLFEDAIVVFRSRFDPNSVVQRIRLRPDSTLTQKTSAQGGGFSVTTGKKTLQFASFKVKEEEEWINTIQLAIDQLNAHNDIKG</sequence>
<evidence type="ECO:0000259" key="1">
    <source>
        <dbReference type="PROSITE" id="PS50053"/>
    </source>
</evidence>
<protein>
    <recommendedName>
        <fullName evidence="1">Ubiquitin-like domain-containing protein</fullName>
    </recommendedName>
</protein>